<proteinExistence type="predicted"/>
<keyword evidence="3" id="KW-1003">Cell membrane</keyword>
<reference evidence="11 12" key="1">
    <citation type="submission" date="2017-03" db="EMBL/GenBank/DDBJ databases">
        <title>Genome sequence of Paracoccus contaminans isolated from a water microcosm.</title>
        <authorList>
            <person name="Aurass P."/>
            <person name="Karste S."/>
            <person name="Trost E."/>
            <person name="Glaeser S.P."/>
            <person name="Kaempfer P."/>
            <person name="Flieger A."/>
        </authorList>
    </citation>
    <scope>NUCLEOTIDE SEQUENCE [LARGE SCALE GENOMIC DNA]</scope>
    <source>
        <strain evidence="12">RKI 16-01929T\LMG 29738T\CCM 8701T\CIP 111112T</strain>
    </source>
</reference>
<protein>
    <submittedName>
        <fullName evidence="11">Twin arginine-targeting protein translocase TatB</fullName>
    </submittedName>
</protein>
<evidence type="ECO:0000313" key="12">
    <source>
        <dbReference type="Proteomes" id="UP000193017"/>
    </source>
</evidence>
<evidence type="ECO:0000256" key="6">
    <source>
        <dbReference type="ARBA" id="ARBA00022989"/>
    </source>
</evidence>
<keyword evidence="4 10" id="KW-0812">Transmembrane</keyword>
<dbReference type="AlphaFoldDB" id="A0A1W6CUW2"/>
<dbReference type="PRINTS" id="PR01506">
    <property type="entry name" value="TATBPROTEIN"/>
</dbReference>
<accession>A0A1W6CUW2</accession>
<evidence type="ECO:0000256" key="7">
    <source>
        <dbReference type="ARBA" id="ARBA00023010"/>
    </source>
</evidence>
<dbReference type="RefSeq" id="WP_085376773.1">
    <property type="nucleotide sequence ID" value="NZ_CP020612.1"/>
</dbReference>
<dbReference type="PANTHER" id="PTHR33162:SF1">
    <property type="entry name" value="SEC-INDEPENDENT PROTEIN TRANSLOCASE PROTEIN TATA, CHLOROPLASTIC"/>
    <property type="match status" value="1"/>
</dbReference>
<dbReference type="KEGG" id="pcon:B0A89_02395"/>
<evidence type="ECO:0000256" key="10">
    <source>
        <dbReference type="SAM" id="Phobius"/>
    </source>
</evidence>
<dbReference type="Pfam" id="PF02416">
    <property type="entry name" value="TatA_B_E"/>
    <property type="match status" value="1"/>
</dbReference>
<evidence type="ECO:0000256" key="9">
    <source>
        <dbReference type="SAM" id="MobiDB-lite"/>
    </source>
</evidence>
<dbReference type="EMBL" id="CP020612">
    <property type="protein sequence ID" value="ARJ68658.1"/>
    <property type="molecule type" value="Genomic_DNA"/>
</dbReference>
<dbReference type="InterPro" id="IPR003369">
    <property type="entry name" value="TatA/B/E"/>
</dbReference>
<keyword evidence="2" id="KW-0813">Transport</keyword>
<comment type="subcellular location">
    <subcellularLocation>
        <location evidence="1">Membrane</location>
        <topology evidence="1">Single-pass membrane protein</topology>
    </subcellularLocation>
</comment>
<evidence type="ECO:0000313" key="11">
    <source>
        <dbReference type="EMBL" id="ARJ68658.1"/>
    </source>
</evidence>
<dbReference type="GO" id="GO:0016020">
    <property type="term" value="C:membrane"/>
    <property type="evidence" value="ECO:0007669"/>
    <property type="project" value="UniProtKB-SubCell"/>
</dbReference>
<dbReference type="Proteomes" id="UP000193017">
    <property type="component" value="Chromosome"/>
</dbReference>
<keyword evidence="8 10" id="KW-0472">Membrane</keyword>
<evidence type="ECO:0000256" key="4">
    <source>
        <dbReference type="ARBA" id="ARBA00022692"/>
    </source>
</evidence>
<dbReference type="STRING" id="1945662.B0A89_02395"/>
<evidence type="ECO:0000256" key="1">
    <source>
        <dbReference type="ARBA" id="ARBA00004167"/>
    </source>
</evidence>
<feature type="region of interest" description="Disordered" evidence="9">
    <location>
        <begin position="98"/>
        <end position="218"/>
    </location>
</feature>
<dbReference type="GO" id="GO:0043953">
    <property type="term" value="P:protein transport by the Tat complex"/>
    <property type="evidence" value="ECO:0007669"/>
    <property type="project" value="InterPro"/>
</dbReference>
<dbReference type="GO" id="GO:0008320">
    <property type="term" value="F:protein transmembrane transporter activity"/>
    <property type="evidence" value="ECO:0007669"/>
    <property type="project" value="InterPro"/>
</dbReference>
<dbReference type="InterPro" id="IPR018448">
    <property type="entry name" value="TatB"/>
</dbReference>
<keyword evidence="12" id="KW-1185">Reference proteome</keyword>
<feature type="compositionally biased region" description="Low complexity" evidence="9">
    <location>
        <begin position="151"/>
        <end position="179"/>
    </location>
</feature>
<evidence type="ECO:0000256" key="3">
    <source>
        <dbReference type="ARBA" id="ARBA00022475"/>
    </source>
</evidence>
<keyword evidence="5" id="KW-0653">Protein transport</keyword>
<sequence length="218" mass="22398">MFDVGWTELLLIGVVALIVIGPKDLPVMFHTLGRITARARGMAREFSSAMEDAAKASGVQEATRELRELQKLTSPRAMGLDALSRAADRFEKWDPLVPMRDAAGPVPDPSAPPPQGTALPGAAASNDTGAGRAAGGSVLPAVDGDHGGETVPGPAAPVHAAAVPTRVVPRGEPGTPATGLGLGLASGTGRDPADSDLSEAQSRPGVRRLHAMRRSERS</sequence>
<evidence type="ECO:0000256" key="8">
    <source>
        <dbReference type="ARBA" id="ARBA00023136"/>
    </source>
</evidence>
<dbReference type="NCBIfam" id="TIGR01410">
    <property type="entry name" value="tatB"/>
    <property type="match status" value="1"/>
</dbReference>
<evidence type="ECO:0000256" key="2">
    <source>
        <dbReference type="ARBA" id="ARBA00022448"/>
    </source>
</evidence>
<gene>
    <name evidence="11" type="ORF">B0A89_02395</name>
</gene>
<evidence type="ECO:0000256" key="5">
    <source>
        <dbReference type="ARBA" id="ARBA00022927"/>
    </source>
</evidence>
<dbReference type="OrthoDB" id="7206969at2"/>
<feature type="compositionally biased region" description="Pro residues" evidence="9">
    <location>
        <begin position="106"/>
        <end position="115"/>
    </location>
</feature>
<keyword evidence="6 10" id="KW-1133">Transmembrane helix</keyword>
<keyword evidence="7" id="KW-0811">Translocation</keyword>
<organism evidence="11 12">
    <name type="scientific">Paracoccus contaminans</name>
    <dbReference type="NCBI Taxonomy" id="1945662"/>
    <lineage>
        <taxon>Bacteria</taxon>
        <taxon>Pseudomonadati</taxon>
        <taxon>Pseudomonadota</taxon>
        <taxon>Alphaproteobacteria</taxon>
        <taxon>Rhodobacterales</taxon>
        <taxon>Paracoccaceae</taxon>
        <taxon>Paracoccus</taxon>
    </lineage>
</organism>
<feature type="transmembrane region" description="Helical" evidence="10">
    <location>
        <begin position="6"/>
        <end position="25"/>
    </location>
</feature>
<dbReference type="PANTHER" id="PTHR33162">
    <property type="entry name" value="SEC-INDEPENDENT PROTEIN TRANSLOCASE PROTEIN TATA, CHLOROPLASTIC"/>
    <property type="match status" value="1"/>
</dbReference>
<name>A0A1W6CUW2_9RHOB</name>
<dbReference type="Gene3D" id="1.20.5.3310">
    <property type="match status" value="1"/>
</dbReference>